<protein>
    <submittedName>
        <fullName evidence="3">Uncharacterized protein</fullName>
    </submittedName>
</protein>
<sequence>MTETTDLAVLEIKPEQAPALYVPSGLDAYLDQIRQQVNEVPDLNTAKGRARVASLAAQVSRSKVAIEKPGRDYLKRLKELPKDVEAELRRWVTECDTLRDEVRRPLTEWEAEQERIAAEKAAEDERLLIEAEQKAAEEALKKQIESDHEMALLLNDKFDREAAEANAEAERQRAAHEEEIRRQAAEQARIEAELAAQREREAAAKREANLQAAKEKAEADAKAAQERAEREAREAQERAEKQAQEARERAEREKQAAIEAEQRKAREAEAARLAEEKRIADEAAARAADVAHRKAVNNKALADLVAVGLTEEMARSAITAIAKGEVSAIRITY</sequence>
<organism evidence="3">
    <name type="scientific">uncultured Caudovirales phage</name>
    <dbReference type="NCBI Taxonomy" id="2100421"/>
    <lineage>
        <taxon>Viruses</taxon>
        <taxon>Duplodnaviria</taxon>
        <taxon>Heunggongvirae</taxon>
        <taxon>Uroviricota</taxon>
        <taxon>Caudoviricetes</taxon>
        <taxon>Peduoviridae</taxon>
        <taxon>Maltschvirus</taxon>
        <taxon>Maltschvirus maltsch</taxon>
    </lineage>
</organism>
<dbReference type="EMBL" id="MF417985">
    <property type="protein sequence ID" value="ASN72921.1"/>
    <property type="molecule type" value="Genomic_DNA"/>
</dbReference>
<evidence type="ECO:0000256" key="1">
    <source>
        <dbReference type="SAM" id="MobiDB-lite"/>
    </source>
</evidence>
<gene>
    <name evidence="2" type="ORF">7AX3_72</name>
    <name evidence="3" type="ORF">7F1_4</name>
</gene>
<feature type="region of interest" description="Disordered" evidence="1">
    <location>
        <begin position="200"/>
        <end position="255"/>
    </location>
</feature>
<name>A0A2H4JIB1_9CAUD</name>
<accession>A0A2H4JIB1</accession>
<evidence type="ECO:0000313" key="3">
    <source>
        <dbReference type="EMBL" id="ASN72921.1"/>
    </source>
</evidence>
<evidence type="ECO:0000313" key="2">
    <source>
        <dbReference type="EMBL" id="ASN68814.1"/>
    </source>
</evidence>
<proteinExistence type="predicted"/>
<feature type="region of interest" description="Disordered" evidence="1">
    <location>
        <begin position="163"/>
        <end position="184"/>
    </location>
</feature>
<reference evidence="3" key="1">
    <citation type="submission" date="2017-06" db="EMBL/GenBank/DDBJ databases">
        <title>Novel phages from South African skin metaviromes.</title>
        <authorList>
            <person name="van Zyl L.J."/>
            <person name="Abrahams Y."/>
            <person name="Stander E.A."/>
            <person name="Kirby B.M."/>
            <person name="Clavaud C."/>
            <person name="Farcet C."/>
            <person name="Breton L."/>
            <person name="Trindade M.I."/>
        </authorList>
    </citation>
    <scope>NUCLEOTIDE SEQUENCE</scope>
</reference>
<dbReference type="EMBL" id="MF417881">
    <property type="protein sequence ID" value="ASN68814.1"/>
    <property type="molecule type" value="Genomic_DNA"/>
</dbReference>